<protein>
    <submittedName>
        <fullName evidence="1">Uncharacterized protein</fullName>
    </submittedName>
</protein>
<name>A0ABP8B272_9ACTN</name>
<organism evidence="1 2">
    <name type="scientific">Streptosporangium oxazolinicum</name>
    <dbReference type="NCBI Taxonomy" id="909287"/>
    <lineage>
        <taxon>Bacteria</taxon>
        <taxon>Bacillati</taxon>
        <taxon>Actinomycetota</taxon>
        <taxon>Actinomycetes</taxon>
        <taxon>Streptosporangiales</taxon>
        <taxon>Streptosporangiaceae</taxon>
        <taxon>Streptosporangium</taxon>
    </lineage>
</organism>
<gene>
    <name evidence="1" type="ORF">GCM10022252_41400</name>
</gene>
<dbReference type="EMBL" id="BAABAQ010000007">
    <property type="protein sequence ID" value="GAA4195494.1"/>
    <property type="molecule type" value="Genomic_DNA"/>
</dbReference>
<reference evidence="2" key="1">
    <citation type="journal article" date="2019" name="Int. J. Syst. Evol. Microbiol.">
        <title>The Global Catalogue of Microorganisms (GCM) 10K type strain sequencing project: providing services to taxonomists for standard genome sequencing and annotation.</title>
        <authorList>
            <consortium name="The Broad Institute Genomics Platform"/>
            <consortium name="The Broad Institute Genome Sequencing Center for Infectious Disease"/>
            <person name="Wu L."/>
            <person name="Ma J."/>
        </authorList>
    </citation>
    <scope>NUCLEOTIDE SEQUENCE [LARGE SCALE GENOMIC DNA]</scope>
    <source>
        <strain evidence="2">JCM 17388</strain>
    </source>
</reference>
<accession>A0ABP8B272</accession>
<evidence type="ECO:0000313" key="2">
    <source>
        <dbReference type="Proteomes" id="UP001501251"/>
    </source>
</evidence>
<dbReference type="Proteomes" id="UP001501251">
    <property type="component" value="Unassembled WGS sequence"/>
</dbReference>
<proteinExistence type="predicted"/>
<evidence type="ECO:0000313" key="1">
    <source>
        <dbReference type="EMBL" id="GAA4195494.1"/>
    </source>
</evidence>
<comment type="caution">
    <text evidence="1">The sequence shown here is derived from an EMBL/GenBank/DDBJ whole genome shotgun (WGS) entry which is preliminary data.</text>
</comment>
<keyword evidence="2" id="KW-1185">Reference proteome</keyword>
<sequence>MSKSVAFPAKTFTVNGQVRARLRNGVVTWHKNTADGFRWVTIKAQIIDTGPGDGHCARLSTDVLGDADPTAKECNGVWTTRTLRTHEQPSVYLYLYTNPNLQGSSLRTIGWSVTKPAGF</sequence>